<feature type="compositionally biased region" description="Polar residues" evidence="1">
    <location>
        <begin position="613"/>
        <end position="633"/>
    </location>
</feature>
<feature type="region of interest" description="Disordered" evidence="1">
    <location>
        <begin position="344"/>
        <end position="372"/>
    </location>
</feature>
<gene>
    <name evidence="4" type="ORF">EJ04DRAFT_573970</name>
</gene>
<feature type="compositionally biased region" description="Polar residues" evidence="1">
    <location>
        <begin position="351"/>
        <end position="368"/>
    </location>
</feature>
<feature type="compositionally biased region" description="Polar residues" evidence="1">
    <location>
        <begin position="34"/>
        <end position="47"/>
    </location>
</feature>
<accession>A0A9P4R881</accession>
<evidence type="ECO:0000313" key="5">
    <source>
        <dbReference type="Proteomes" id="UP000799444"/>
    </source>
</evidence>
<feature type="compositionally biased region" description="Polar residues" evidence="1">
    <location>
        <begin position="506"/>
        <end position="520"/>
    </location>
</feature>
<dbReference type="InterPro" id="IPR057199">
    <property type="entry name" value="DUF7877"/>
</dbReference>
<feature type="region of interest" description="Disordered" evidence="1">
    <location>
        <begin position="771"/>
        <end position="885"/>
    </location>
</feature>
<dbReference type="InterPro" id="IPR056687">
    <property type="entry name" value="DUF7785"/>
</dbReference>
<dbReference type="OrthoDB" id="5354458at2759"/>
<dbReference type="Proteomes" id="UP000799444">
    <property type="component" value="Unassembled WGS sequence"/>
</dbReference>
<feature type="compositionally biased region" description="Low complexity" evidence="1">
    <location>
        <begin position="835"/>
        <end position="858"/>
    </location>
</feature>
<feature type="compositionally biased region" description="Low complexity" evidence="1">
    <location>
        <begin position="521"/>
        <end position="535"/>
    </location>
</feature>
<sequence length="885" mass="95130">MATTNGTLTPPSLPAPSPSVAKRKRSDTEHAPNGASTPVKSATGRTSRSLQAVLEDVLEILKGYDTVPSILDRPITSSTSRTPSGEAVSKRAKLTVTTVANLVQNGSYPSLAALEEDVETATSEILATIETDDLSRMHVSSADSRLQTRVLAFREMLRSLTAREGNQRPHAQDEDEGAGTPAEKQEDSNQAIVTNVNEEAPESRTVLTLFGQAQGVKQLFSSLQQPQRISTERNSISDLDTSVKLLLPLRESSLPNFINTTEVLPIPPASDRKPKRAKTMGDAFPRPSGLQPLSPPKISKPLTTRGNTITFVQHDTLPKTNRKGSQSYATQSLSTGHWLGYGGVEMPKDPTSPTAKQKSRQRALSTGEAQLPPSGATLEAVQKAKEEALFRSAYSSFAPSRDDAAAIVPEETKNMVWWQKVGEKRFNDTFPVDPALLDLDKANNSETRQIPNEDEDFKVAVENFVTDDNPLLKPQKQADLEKETEEILQEISDLIETLASHQRIRNSSLSTNPRTPVIQNPSLASLAGSPSSPSSEEADVYQVLKLQLTLLVSQLPPYAVAKLNGDQLDELNISRTILIDTKNYNGTLEEDSLSRPAKSTAVASAAPPSTLTRMGSSGTASHSHYPQTNQYPRSTSSLHSASAAARPVQTPSSFYPQQPSIHRSPSIQYQRSSSGPTPAFQSSTASYGKNPQLPTYSASQAYGQQTPRASYTSATPGQYYPSRPAGASAYGGIANSSQYFQPPPLPPSQTRYPSQTVTNGYYQRPQNVASSYNYNSASPLKGNSTPQPSYNSSRSAFGTPTAGSYYPQPGLSSANHYSTPQSSTPAAVGYGGIGSSHQQMLQSQAAAQSQARMAAQNSFISRQGSGTPQPPTSLNGGQPRPSMPI</sequence>
<dbReference type="Pfam" id="PF25289">
    <property type="entry name" value="DUF7877"/>
    <property type="match status" value="1"/>
</dbReference>
<feature type="region of interest" description="Disordered" evidence="1">
    <location>
        <begin position="161"/>
        <end position="189"/>
    </location>
</feature>
<keyword evidence="5" id="KW-1185">Reference proteome</keyword>
<dbReference type="AlphaFoldDB" id="A0A9P4R881"/>
<proteinExistence type="predicted"/>
<feature type="region of interest" description="Disordered" evidence="1">
    <location>
        <begin position="1"/>
        <end position="47"/>
    </location>
</feature>
<feature type="compositionally biased region" description="Polar residues" evidence="1">
    <location>
        <begin position="781"/>
        <end position="802"/>
    </location>
</feature>
<feature type="region of interest" description="Disordered" evidence="1">
    <location>
        <begin position="733"/>
        <end position="757"/>
    </location>
</feature>
<feature type="compositionally biased region" description="Polar residues" evidence="1">
    <location>
        <begin position="748"/>
        <end position="757"/>
    </location>
</feature>
<feature type="region of interest" description="Disordered" evidence="1">
    <location>
        <begin position="506"/>
        <end position="535"/>
    </location>
</feature>
<evidence type="ECO:0000313" key="4">
    <source>
        <dbReference type="EMBL" id="KAF2738261.1"/>
    </source>
</evidence>
<feature type="compositionally biased region" description="Polar residues" evidence="1">
    <location>
        <begin position="859"/>
        <end position="876"/>
    </location>
</feature>
<feature type="domain" description="DUF7785" evidence="2">
    <location>
        <begin position="481"/>
        <end position="579"/>
    </location>
</feature>
<feature type="compositionally biased region" description="Low complexity" evidence="1">
    <location>
        <begin position="634"/>
        <end position="645"/>
    </location>
</feature>
<feature type="domain" description="DUF7877" evidence="3">
    <location>
        <begin position="50"/>
        <end position="159"/>
    </location>
</feature>
<feature type="region of interest" description="Disordered" evidence="1">
    <location>
        <begin position="265"/>
        <end position="303"/>
    </location>
</feature>
<dbReference type="EMBL" id="ML996110">
    <property type="protein sequence ID" value="KAF2738261.1"/>
    <property type="molecule type" value="Genomic_DNA"/>
</dbReference>
<feature type="compositionally biased region" description="Low complexity" evidence="1">
    <location>
        <begin position="596"/>
        <end position="612"/>
    </location>
</feature>
<feature type="compositionally biased region" description="Polar residues" evidence="1">
    <location>
        <begin position="810"/>
        <end position="825"/>
    </location>
</feature>
<organism evidence="4 5">
    <name type="scientific">Polyplosphaeria fusca</name>
    <dbReference type="NCBI Taxonomy" id="682080"/>
    <lineage>
        <taxon>Eukaryota</taxon>
        <taxon>Fungi</taxon>
        <taxon>Dikarya</taxon>
        <taxon>Ascomycota</taxon>
        <taxon>Pezizomycotina</taxon>
        <taxon>Dothideomycetes</taxon>
        <taxon>Pleosporomycetidae</taxon>
        <taxon>Pleosporales</taxon>
        <taxon>Tetraplosphaeriaceae</taxon>
        <taxon>Polyplosphaeria</taxon>
    </lineage>
</organism>
<protein>
    <submittedName>
        <fullName evidence="4">Uncharacterized protein</fullName>
    </submittedName>
</protein>
<evidence type="ECO:0000259" key="2">
    <source>
        <dbReference type="Pfam" id="PF25009"/>
    </source>
</evidence>
<evidence type="ECO:0000256" key="1">
    <source>
        <dbReference type="SAM" id="MobiDB-lite"/>
    </source>
</evidence>
<evidence type="ECO:0000259" key="3">
    <source>
        <dbReference type="Pfam" id="PF25289"/>
    </source>
</evidence>
<reference evidence="4" key="1">
    <citation type="journal article" date="2020" name="Stud. Mycol.">
        <title>101 Dothideomycetes genomes: a test case for predicting lifestyles and emergence of pathogens.</title>
        <authorList>
            <person name="Haridas S."/>
            <person name="Albert R."/>
            <person name="Binder M."/>
            <person name="Bloem J."/>
            <person name="Labutti K."/>
            <person name="Salamov A."/>
            <person name="Andreopoulos B."/>
            <person name="Baker S."/>
            <person name="Barry K."/>
            <person name="Bills G."/>
            <person name="Bluhm B."/>
            <person name="Cannon C."/>
            <person name="Castanera R."/>
            <person name="Culley D."/>
            <person name="Daum C."/>
            <person name="Ezra D."/>
            <person name="Gonzalez J."/>
            <person name="Henrissat B."/>
            <person name="Kuo A."/>
            <person name="Liang C."/>
            <person name="Lipzen A."/>
            <person name="Lutzoni F."/>
            <person name="Magnuson J."/>
            <person name="Mondo S."/>
            <person name="Nolan M."/>
            <person name="Ohm R."/>
            <person name="Pangilinan J."/>
            <person name="Park H.-J."/>
            <person name="Ramirez L."/>
            <person name="Alfaro M."/>
            <person name="Sun H."/>
            <person name="Tritt A."/>
            <person name="Yoshinaga Y."/>
            <person name="Zwiers L.-H."/>
            <person name="Turgeon B."/>
            <person name="Goodwin S."/>
            <person name="Spatafora J."/>
            <person name="Crous P."/>
            <person name="Grigoriev I."/>
        </authorList>
    </citation>
    <scope>NUCLEOTIDE SEQUENCE</scope>
    <source>
        <strain evidence="4">CBS 125425</strain>
    </source>
</reference>
<name>A0A9P4R881_9PLEO</name>
<feature type="region of interest" description="Disordered" evidence="1">
    <location>
        <begin position="590"/>
        <end position="718"/>
    </location>
</feature>
<comment type="caution">
    <text evidence="4">The sequence shown here is derived from an EMBL/GenBank/DDBJ whole genome shotgun (WGS) entry which is preliminary data.</text>
</comment>
<dbReference type="Pfam" id="PF25009">
    <property type="entry name" value="DUF7785"/>
    <property type="match status" value="1"/>
</dbReference>
<feature type="compositionally biased region" description="Polar residues" evidence="1">
    <location>
        <begin position="649"/>
        <end position="716"/>
    </location>
</feature>